<dbReference type="Proteomes" id="UP001194468">
    <property type="component" value="Unassembled WGS sequence"/>
</dbReference>
<dbReference type="AlphaFoldDB" id="A0AAD4BDE2"/>
<evidence type="ECO:0000256" key="1">
    <source>
        <dbReference type="ARBA" id="ARBA00004123"/>
    </source>
</evidence>
<dbReference type="InterPro" id="IPR052416">
    <property type="entry name" value="GTF3C_component"/>
</dbReference>
<evidence type="ECO:0000256" key="3">
    <source>
        <dbReference type="ARBA" id="ARBA00023242"/>
    </source>
</evidence>
<reference evidence="4" key="1">
    <citation type="submission" date="2019-10" db="EMBL/GenBank/DDBJ databases">
        <authorList>
            <consortium name="DOE Joint Genome Institute"/>
            <person name="Kuo A."/>
            <person name="Miyauchi S."/>
            <person name="Kiss E."/>
            <person name="Drula E."/>
            <person name="Kohler A."/>
            <person name="Sanchez-Garcia M."/>
            <person name="Andreopoulos B."/>
            <person name="Barry K.W."/>
            <person name="Bonito G."/>
            <person name="Buee M."/>
            <person name="Carver A."/>
            <person name="Chen C."/>
            <person name="Cichocki N."/>
            <person name="Clum A."/>
            <person name="Culley D."/>
            <person name="Crous P.W."/>
            <person name="Fauchery L."/>
            <person name="Girlanda M."/>
            <person name="Hayes R."/>
            <person name="Keri Z."/>
            <person name="LaButti K."/>
            <person name="Lipzen A."/>
            <person name="Lombard V."/>
            <person name="Magnuson J."/>
            <person name="Maillard F."/>
            <person name="Morin E."/>
            <person name="Murat C."/>
            <person name="Nolan M."/>
            <person name="Ohm R."/>
            <person name="Pangilinan J."/>
            <person name="Pereira M."/>
            <person name="Perotto S."/>
            <person name="Peter M."/>
            <person name="Riley R."/>
            <person name="Sitrit Y."/>
            <person name="Stielow B."/>
            <person name="Szollosi G."/>
            <person name="Zifcakova L."/>
            <person name="Stursova M."/>
            <person name="Spatafora J.W."/>
            <person name="Tedersoo L."/>
            <person name="Vaario L.-M."/>
            <person name="Yamada A."/>
            <person name="Yan M."/>
            <person name="Wang P."/>
            <person name="Xu J."/>
            <person name="Bruns T."/>
            <person name="Baldrian P."/>
            <person name="Vilgalys R."/>
            <person name="Henrissat B."/>
            <person name="Grigoriev I.V."/>
            <person name="Hibbett D."/>
            <person name="Nagy L.G."/>
            <person name="Martin F.M."/>
        </authorList>
    </citation>
    <scope>NUCLEOTIDE SEQUENCE</scope>
    <source>
        <strain evidence="4">BED1</strain>
    </source>
</reference>
<evidence type="ECO:0000313" key="5">
    <source>
        <dbReference type="Proteomes" id="UP001194468"/>
    </source>
</evidence>
<dbReference type="SUPFAM" id="SSF50978">
    <property type="entry name" value="WD40 repeat-like"/>
    <property type="match status" value="1"/>
</dbReference>
<organism evidence="4 5">
    <name type="scientific">Boletus edulis BED1</name>
    <dbReference type="NCBI Taxonomy" id="1328754"/>
    <lineage>
        <taxon>Eukaryota</taxon>
        <taxon>Fungi</taxon>
        <taxon>Dikarya</taxon>
        <taxon>Basidiomycota</taxon>
        <taxon>Agaricomycotina</taxon>
        <taxon>Agaricomycetes</taxon>
        <taxon>Agaricomycetidae</taxon>
        <taxon>Boletales</taxon>
        <taxon>Boletineae</taxon>
        <taxon>Boletaceae</taxon>
        <taxon>Boletoideae</taxon>
        <taxon>Boletus</taxon>
    </lineage>
</organism>
<sequence length="331" mass="36455">MFEDGSLSVYVVPEPEDVRPPEHDAAWPAFGASCWSLDWTNSEVIAVGLMNGCLAVYNRADTAADIFPTHFIAVHRSAICAFAWIRVSATDGSDVPNLSEDLMVIASGGYDGVECLTDIREPPDTTRRHVPLPATYSMFATGPIIINHDNTVKSYSMSPSMLGRGHILMEPDGPVWSVSVSDYHSQLTARSTDGSCTSTNTLKSTRMGGIIIPFLVHNIYQLDYSRKTDEFRMLEHLLPQVIQARYRRARRDQGTRTNTGVWPPEIGIHRVAWNNGNGLGGAPLLASATASGLCRVDWLLGRWIKDKTPHVSVPKMRKEVEGASDESDEEV</sequence>
<proteinExistence type="predicted"/>
<dbReference type="GO" id="GO:0006383">
    <property type="term" value="P:transcription by RNA polymerase III"/>
    <property type="evidence" value="ECO:0007669"/>
    <property type="project" value="TreeGrafter"/>
</dbReference>
<keyword evidence="3" id="KW-0539">Nucleus</keyword>
<dbReference type="GO" id="GO:0000127">
    <property type="term" value="C:transcription factor TFIIIC complex"/>
    <property type="evidence" value="ECO:0007669"/>
    <property type="project" value="TreeGrafter"/>
</dbReference>
<comment type="caution">
    <text evidence="4">The sequence shown here is derived from an EMBL/GenBank/DDBJ whole genome shotgun (WGS) entry which is preliminary data.</text>
</comment>
<dbReference type="Gene3D" id="2.130.10.10">
    <property type="entry name" value="YVTN repeat-like/Quinoprotein amine dehydrogenase"/>
    <property type="match status" value="1"/>
</dbReference>
<dbReference type="EMBL" id="WHUW01000126">
    <property type="protein sequence ID" value="KAF8422335.1"/>
    <property type="molecule type" value="Genomic_DNA"/>
</dbReference>
<dbReference type="GO" id="GO:0005634">
    <property type="term" value="C:nucleus"/>
    <property type="evidence" value="ECO:0007669"/>
    <property type="project" value="UniProtKB-SubCell"/>
</dbReference>
<dbReference type="PANTHER" id="PTHR15052">
    <property type="entry name" value="RNA POLYMERASE III TRANSCRIPTION INITIATION FACTOR COMPLEX SUBUNIT"/>
    <property type="match status" value="1"/>
</dbReference>
<evidence type="ECO:0000256" key="2">
    <source>
        <dbReference type="ARBA" id="ARBA00023163"/>
    </source>
</evidence>
<dbReference type="PANTHER" id="PTHR15052:SF2">
    <property type="entry name" value="GENERAL TRANSCRIPTION FACTOR 3C POLYPEPTIDE 2"/>
    <property type="match status" value="1"/>
</dbReference>
<protein>
    <submittedName>
        <fullName evidence="4">Uncharacterized protein</fullName>
    </submittedName>
</protein>
<reference evidence="4" key="2">
    <citation type="journal article" date="2020" name="Nat. Commun.">
        <title>Large-scale genome sequencing of mycorrhizal fungi provides insights into the early evolution of symbiotic traits.</title>
        <authorList>
            <person name="Miyauchi S."/>
            <person name="Kiss E."/>
            <person name="Kuo A."/>
            <person name="Drula E."/>
            <person name="Kohler A."/>
            <person name="Sanchez-Garcia M."/>
            <person name="Morin E."/>
            <person name="Andreopoulos B."/>
            <person name="Barry K.W."/>
            <person name="Bonito G."/>
            <person name="Buee M."/>
            <person name="Carver A."/>
            <person name="Chen C."/>
            <person name="Cichocki N."/>
            <person name="Clum A."/>
            <person name="Culley D."/>
            <person name="Crous P.W."/>
            <person name="Fauchery L."/>
            <person name="Girlanda M."/>
            <person name="Hayes R.D."/>
            <person name="Keri Z."/>
            <person name="LaButti K."/>
            <person name="Lipzen A."/>
            <person name="Lombard V."/>
            <person name="Magnuson J."/>
            <person name="Maillard F."/>
            <person name="Murat C."/>
            <person name="Nolan M."/>
            <person name="Ohm R.A."/>
            <person name="Pangilinan J."/>
            <person name="Pereira M.F."/>
            <person name="Perotto S."/>
            <person name="Peter M."/>
            <person name="Pfister S."/>
            <person name="Riley R."/>
            <person name="Sitrit Y."/>
            <person name="Stielow J.B."/>
            <person name="Szollosi G."/>
            <person name="Zifcakova L."/>
            <person name="Stursova M."/>
            <person name="Spatafora J.W."/>
            <person name="Tedersoo L."/>
            <person name="Vaario L.M."/>
            <person name="Yamada A."/>
            <person name="Yan M."/>
            <person name="Wang P."/>
            <person name="Xu J."/>
            <person name="Bruns T."/>
            <person name="Baldrian P."/>
            <person name="Vilgalys R."/>
            <person name="Dunand C."/>
            <person name="Henrissat B."/>
            <person name="Grigoriev I.V."/>
            <person name="Hibbett D."/>
            <person name="Nagy L.G."/>
            <person name="Martin F.M."/>
        </authorList>
    </citation>
    <scope>NUCLEOTIDE SEQUENCE</scope>
    <source>
        <strain evidence="4">BED1</strain>
    </source>
</reference>
<accession>A0AAD4BDE2</accession>
<keyword evidence="5" id="KW-1185">Reference proteome</keyword>
<dbReference type="InterPro" id="IPR015943">
    <property type="entry name" value="WD40/YVTN_repeat-like_dom_sf"/>
</dbReference>
<dbReference type="InterPro" id="IPR036322">
    <property type="entry name" value="WD40_repeat_dom_sf"/>
</dbReference>
<comment type="subcellular location">
    <subcellularLocation>
        <location evidence="1">Nucleus</location>
    </subcellularLocation>
</comment>
<keyword evidence="2" id="KW-0804">Transcription</keyword>
<gene>
    <name evidence="4" type="ORF">L210DRAFT_3670220</name>
</gene>
<evidence type="ECO:0000313" key="4">
    <source>
        <dbReference type="EMBL" id="KAF8422335.1"/>
    </source>
</evidence>
<name>A0AAD4BDE2_BOLED</name>